<evidence type="ECO:0000259" key="5">
    <source>
        <dbReference type="Pfam" id="PF02826"/>
    </source>
</evidence>
<reference evidence="7" key="1">
    <citation type="journal article" date="2019" name="Int. J. Syst. Evol. Microbiol.">
        <title>The Global Catalogue of Microorganisms (GCM) 10K type strain sequencing project: providing services to taxonomists for standard genome sequencing and annotation.</title>
        <authorList>
            <consortium name="The Broad Institute Genomics Platform"/>
            <consortium name="The Broad Institute Genome Sequencing Center for Infectious Disease"/>
            <person name="Wu L."/>
            <person name="Ma J."/>
        </authorList>
    </citation>
    <scope>NUCLEOTIDE SEQUENCE [LARGE SCALE GENOMIC DNA]</scope>
    <source>
        <strain evidence="7">JCM 4738</strain>
    </source>
</reference>
<keyword evidence="2 3" id="KW-0560">Oxidoreductase</keyword>
<dbReference type="InterPro" id="IPR006139">
    <property type="entry name" value="D-isomer_2_OHA_DH_cat_dom"/>
</dbReference>
<dbReference type="Proteomes" id="UP001596483">
    <property type="component" value="Unassembled WGS sequence"/>
</dbReference>
<dbReference type="InterPro" id="IPR006140">
    <property type="entry name" value="D-isomer_DH_NAD-bd"/>
</dbReference>
<dbReference type="PROSITE" id="PS00065">
    <property type="entry name" value="D_2_HYDROXYACID_DH_1"/>
    <property type="match status" value="1"/>
</dbReference>
<keyword evidence="7" id="KW-1185">Reference proteome</keyword>
<proteinExistence type="inferred from homology"/>
<dbReference type="Gene3D" id="3.40.50.720">
    <property type="entry name" value="NAD(P)-binding Rossmann-like Domain"/>
    <property type="match status" value="2"/>
</dbReference>
<evidence type="ECO:0000256" key="2">
    <source>
        <dbReference type="ARBA" id="ARBA00023002"/>
    </source>
</evidence>
<dbReference type="PROSITE" id="PS00671">
    <property type="entry name" value="D_2_HYDROXYACID_DH_3"/>
    <property type="match status" value="1"/>
</dbReference>
<evidence type="ECO:0000256" key="1">
    <source>
        <dbReference type="ARBA" id="ARBA00005854"/>
    </source>
</evidence>
<evidence type="ECO:0000256" key="3">
    <source>
        <dbReference type="RuleBase" id="RU003719"/>
    </source>
</evidence>
<name>A0ABW2NGQ6_9BACL</name>
<accession>A0ABW2NGQ6</accession>
<evidence type="ECO:0000259" key="4">
    <source>
        <dbReference type="Pfam" id="PF00389"/>
    </source>
</evidence>
<dbReference type="InterPro" id="IPR050223">
    <property type="entry name" value="D-isomer_2-hydroxyacid_DH"/>
</dbReference>
<sequence>MNKVLITPKSFHKYKEEPLRMLEAEGYEVILNTSGKTLTEEEIIETARNGVKGIIVGVDPISAEVLDACTDLQAVSKYGVGMDNIDLEHAKARDIRVMNAVGTNSISVAELAIGLMFESSRLLARHIETVKGSGWDRVMGTELTGKHLAVIGGGQIGKEVAKRARGLQMKVTLYDPYFRDAEFLGEYGVERSEDFISLASEADVMTLHLPATDQTRQMMNAEVFSSMKSSAILINTARGELVDEEALYEALVKGEIAVAAQDVYSKEPPEEGDPLVALPNFILTPHLGAFTQEAVERMAITSTRNLLSMLKEKVNA</sequence>
<gene>
    <name evidence="6" type="ORF">ACFQQH_08970</name>
</gene>
<dbReference type="PANTHER" id="PTHR10996">
    <property type="entry name" value="2-HYDROXYACID DEHYDROGENASE-RELATED"/>
    <property type="match status" value="1"/>
</dbReference>
<comment type="caution">
    <text evidence="6">The sequence shown here is derived from an EMBL/GenBank/DDBJ whole genome shotgun (WGS) entry which is preliminary data.</text>
</comment>
<evidence type="ECO:0000313" key="7">
    <source>
        <dbReference type="Proteomes" id="UP001596483"/>
    </source>
</evidence>
<dbReference type="CDD" id="cd12172">
    <property type="entry name" value="PGDH_like_2"/>
    <property type="match status" value="1"/>
</dbReference>
<dbReference type="EMBL" id="JBHTCT010000026">
    <property type="protein sequence ID" value="MFC7365246.1"/>
    <property type="molecule type" value="Genomic_DNA"/>
</dbReference>
<dbReference type="InterPro" id="IPR036291">
    <property type="entry name" value="NAD(P)-bd_dom_sf"/>
</dbReference>
<dbReference type="Pfam" id="PF02826">
    <property type="entry name" value="2-Hacid_dh_C"/>
    <property type="match status" value="1"/>
</dbReference>
<feature type="domain" description="D-isomer specific 2-hydroxyacid dehydrogenase NAD-binding" evidence="5">
    <location>
        <begin position="113"/>
        <end position="288"/>
    </location>
</feature>
<dbReference type="Pfam" id="PF00389">
    <property type="entry name" value="2-Hacid_dh"/>
    <property type="match status" value="1"/>
</dbReference>
<dbReference type="RefSeq" id="WP_157296167.1">
    <property type="nucleotide sequence ID" value="NZ_JBHTCT010000026.1"/>
</dbReference>
<feature type="domain" description="D-isomer specific 2-hydroxyacid dehydrogenase catalytic" evidence="4">
    <location>
        <begin position="13"/>
        <end position="313"/>
    </location>
</feature>
<dbReference type="InterPro" id="IPR029752">
    <property type="entry name" value="D-isomer_DH_CS1"/>
</dbReference>
<comment type="similarity">
    <text evidence="1 3">Belongs to the D-isomer specific 2-hydroxyacid dehydrogenase family.</text>
</comment>
<dbReference type="PANTHER" id="PTHR10996:SF283">
    <property type="entry name" value="GLYOXYLATE_HYDROXYPYRUVATE REDUCTASE B"/>
    <property type="match status" value="1"/>
</dbReference>
<evidence type="ECO:0000313" key="6">
    <source>
        <dbReference type="EMBL" id="MFC7365246.1"/>
    </source>
</evidence>
<dbReference type="InterPro" id="IPR029753">
    <property type="entry name" value="D-isomer_DH_CS"/>
</dbReference>
<organism evidence="6 7">
    <name type="scientific">Bhargavaea changchunensis</name>
    <dbReference type="NCBI Taxonomy" id="2134037"/>
    <lineage>
        <taxon>Bacteria</taxon>
        <taxon>Bacillati</taxon>
        <taxon>Bacillota</taxon>
        <taxon>Bacilli</taxon>
        <taxon>Bacillales</taxon>
        <taxon>Caryophanaceae</taxon>
        <taxon>Bhargavaea</taxon>
    </lineage>
</organism>
<dbReference type="SUPFAM" id="SSF51735">
    <property type="entry name" value="NAD(P)-binding Rossmann-fold domains"/>
    <property type="match status" value="1"/>
</dbReference>
<dbReference type="SUPFAM" id="SSF52283">
    <property type="entry name" value="Formate/glycerate dehydrogenase catalytic domain-like"/>
    <property type="match status" value="1"/>
</dbReference>
<protein>
    <submittedName>
        <fullName evidence="6">Phosphoglycerate dehydrogenase</fullName>
    </submittedName>
</protein>